<evidence type="ECO:0000256" key="3">
    <source>
        <dbReference type="ARBA" id="ARBA00012438"/>
    </source>
</evidence>
<dbReference type="InterPro" id="IPR003661">
    <property type="entry name" value="HisK_dim/P_dom"/>
</dbReference>
<evidence type="ECO:0000256" key="12">
    <source>
        <dbReference type="ARBA" id="ARBA00022989"/>
    </source>
</evidence>
<evidence type="ECO:0000256" key="9">
    <source>
        <dbReference type="ARBA" id="ARBA00022741"/>
    </source>
</evidence>
<evidence type="ECO:0000259" key="17">
    <source>
        <dbReference type="PROSITE" id="PS50885"/>
    </source>
</evidence>
<evidence type="ECO:0000256" key="14">
    <source>
        <dbReference type="ARBA" id="ARBA00023136"/>
    </source>
</evidence>
<evidence type="ECO:0000256" key="6">
    <source>
        <dbReference type="ARBA" id="ARBA00022553"/>
    </source>
</evidence>
<keyword evidence="8 15" id="KW-0812">Transmembrane</keyword>
<keyword evidence="7" id="KW-0808">Transferase</keyword>
<evidence type="ECO:0000256" key="1">
    <source>
        <dbReference type="ARBA" id="ARBA00000085"/>
    </source>
</evidence>
<dbReference type="CDD" id="cd06225">
    <property type="entry name" value="HAMP"/>
    <property type="match status" value="1"/>
</dbReference>
<evidence type="ECO:0000256" key="15">
    <source>
        <dbReference type="SAM" id="Phobius"/>
    </source>
</evidence>
<dbReference type="InterPro" id="IPR004358">
    <property type="entry name" value="Sig_transdc_His_kin-like_C"/>
</dbReference>
<keyword evidence="13" id="KW-0902">Two-component regulatory system</keyword>
<dbReference type="EC" id="2.7.13.3" evidence="3"/>
<dbReference type="InterPro" id="IPR036890">
    <property type="entry name" value="HATPase_C_sf"/>
</dbReference>
<evidence type="ECO:0000256" key="8">
    <source>
        <dbReference type="ARBA" id="ARBA00022692"/>
    </source>
</evidence>
<dbReference type="PANTHER" id="PTHR44936:SF5">
    <property type="entry name" value="SENSOR HISTIDINE KINASE ENVZ"/>
    <property type="match status" value="1"/>
</dbReference>
<comment type="subcellular location">
    <subcellularLocation>
        <location evidence="2">Cell inner membrane</location>
        <topology evidence="2">Multi-pass membrane protein</topology>
    </subcellularLocation>
</comment>
<feature type="transmembrane region" description="Helical" evidence="15">
    <location>
        <begin position="175"/>
        <end position="196"/>
    </location>
</feature>
<keyword evidence="11" id="KW-0067">ATP-binding</keyword>
<dbReference type="InterPro" id="IPR005467">
    <property type="entry name" value="His_kinase_dom"/>
</dbReference>
<dbReference type="PROSITE" id="PS50109">
    <property type="entry name" value="HIS_KIN"/>
    <property type="match status" value="1"/>
</dbReference>
<dbReference type="Gene3D" id="1.10.287.130">
    <property type="match status" value="1"/>
</dbReference>
<dbReference type="InterPro" id="IPR003660">
    <property type="entry name" value="HAMP_dom"/>
</dbReference>
<dbReference type="GO" id="GO:0005524">
    <property type="term" value="F:ATP binding"/>
    <property type="evidence" value="ECO:0007669"/>
    <property type="project" value="UniProtKB-KW"/>
</dbReference>
<keyword evidence="4" id="KW-1003">Cell membrane</keyword>
<keyword evidence="19" id="KW-1185">Reference proteome</keyword>
<evidence type="ECO:0000256" key="5">
    <source>
        <dbReference type="ARBA" id="ARBA00022519"/>
    </source>
</evidence>
<dbReference type="CDD" id="cd00082">
    <property type="entry name" value="HisKA"/>
    <property type="match status" value="1"/>
</dbReference>
<evidence type="ECO:0000259" key="16">
    <source>
        <dbReference type="PROSITE" id="PS50109"/>
    </source>
</evidence>
<comment type="caution">
    <text evidence="18">The sequence shown here is derived from an EMBL/GenBank/DDBJ whole genome shotgun (WGS) entry which is preliminary data.</text>
</comment>
<name>A0A5N3PA03_9HYPH</name>
<dbReference type="InterPro" id="IPR003594">
    <property type="entry name" value="HATPase_dom"/>
</dbReference>
<dbReference type="AlphaFoldDB" id="A0A5N3PA03"/>
<evidence type="ECO:0000256" key="2">
    <source>
        <dbReference type="ARBA" id="ARBA00004429"/>
    </source>
</evidence>
<keyword evidence="6" id="KW-0597">Phosphoprotein</keyword>
<gene>
    <name evidence="18" type="ORF">FEZ63_13130</name>
</gene>
<protein>
    <recommendedName>
        <fullName evidence="3">histidine kinase</fullName>
        <ecNumber evidence="3">2.7.13.3</ecNumber>
    </recommendedName>
</protein>
<sequence length="452" mass="51126">MKIGSAFGYSPFDRAMRWIGRFLPKGLYARSLIIIIAPVVLLQSVVAYVFMERHYQLVTRRLSSAVTADIAALIDIYERYPQDRDATTLTRIASERLQLDVDILHDTDLPPPAPKPFFSILDETLSEELRRQVDRPYWMDTIGRSNFVEIRVKLDPNTVMRVLTRSSQAYASNSHIFLVWMAGSSLILLAIAILFLRNQIRPILRLSEAAEALGKGREIEFRPRGAREVRQAGHAFLEMKRRIERNLEQRTTMLNGVSHDLRTILTRFKLSLALISQTPEVEDLERDIDEMTRMLEGYLAFARGDLGEQAIVTDLRPLLEEQQLDAERQGHATSLDIVGDPMITVRPDAFRRLLVNLVANAARHGDRIEILANHETRWLVIHVDDDGPGIVPEMREEVFKPFFRLDEARNQDEGGSGLGLAIARDIARAHGGDITLGESPLGGLRATVRLPA</sequence>
<evidence type="ECO:0000256" key="11">
    <source>
        <dbReference type="ARBA" id="ARBA00022840"/>
    </source>
</evidence>
<proteinExistence type="predicted"/>
<organism evidence="18 19">
    <name type="scientific">Microvirga brassicacearum</name>
    <dbReference type="NCBI Taxonomy" id="2580413"/>
    <lineage>
        <taxon>Bacteria</taxon>
        <taxon>Pseudomonadati</taxon>
        <taxon>Pseudomonadota</taxon>
        <taxon>Alphaproteobacteria</taxon>
        <taxon>Hyphomicrobiales</taxon>
        <taxon>Methylobacteriaceae</taxon>
        <taxon>Microvirga</taxon>
    </lineage>
</organism>
<dbReference type="Proteomes" id="UP000325684">
    <property type="component" value="Unassembled WGS sequence"/>
</dbReference>
<dbReference type="PRINTS" id="PR00344">
    <property type="entry name" value="BCTRLSENSOR"/>
</dbReference>
<evidence type="ECO:0000256" key="4">
    <source>
        <dbReference type="ARBA" id="ARBA00022475"/>
    </source>
</evidence>
<dbReference type="SUPFAM" id="SSF55874">
    <property type="entry name" value="ATPase domain of HSP90 chaperone/DNA topoisomerase II/histidine kinase"/>
    <property type="match status" value="1"/>
</dbReference>
<keyword evidence="14 15" id="KW-0472">Membrane</keyword>
<evidence type="ECO:0000256" key="10">
    <source>
        <dbReference type="ARBA" id="ARBA00022777"/>
    </source>
</evidence>
<dbReference type="CDD" id="cd00075">
    <property type="entry name" value="HATPase"/>
    <property type="match status" value="1"/>
</dbReference>
<evidence type="ECO:0000313" key="18">
    <source>
        <dbReference type="EMBL" id="KAB0266578.1"/>
    </source>
</evidence>
<feature type="domain" description="HAMP" evidence="17">
    <location>
        <begin position="197"/>
        <end position="248"/>
    </location>
</feature>
<evidence type="ECO:0000313" key="19">
    <source>
        <dbReference type="Proteomes" id="UP000325684"/>
    </source>
</evidence>
<reference evidence="18 19" key="1">
    <citation type="journal article" date="2019" name="Microorganisms">
        <title>Genome Insights into the Novel Species Microvirga brassicacearum, a Rapeseed Endophyte with Biotechnological Potential.</title>
        <authorList>
            <person name="Jimenez-Gomez A."/>
            <person name="Saati-Santamaria Z."/>
            <person name="Igual J.M."/>
            <person name="Rivas R."/>
            <person name="Mateos P.F."/>
            <person name="Garcia-Fraile P."/>
        </authorList>
    </citation>
    <scope>NUCLEOTIDE SEQUENCE [LARGE SCALE GENOMIC DNA]</scope>
    <source>
        <strain evidence="18 19">CDVBN77</strain>
    </source>
</reference>
<dbReference type="SMART" id="SM00387">
    <property type="entry name" value="HATPase_c"/>
    <property type="match status" value="1"/>
</dbReference>
<dbReference type="GO" id="GO:0005886">
    <property type="term" value="C:plasma membrane"/>
    <property type="evidence" value="ECO:0007669"/>
    <property type="project" value="UniProtKB-SubCell"/>
</dbReference>
<comment type="catalytic activity">
    <reaction evidence="1">
        <text>ATP + protein L-histidine = ADP + protein N-phospho-L-histidine.</text>
        <dbReference type="EC" id="2.7.13.3"/>
    </reaction>
</comment>
<accession>A0A5N3PA03</accession>
<feature type="transmembrane region" description="Helical" evidence="15">
    <location>
        <begin position="27"/>
        <end position="51"/>
    </location>
</feature>
<dbReference type="InterPro" id="IPR050980">
    <property type="entry name" value="2C_sensor_his_kinase"/>
</dbReference>
<dbReference type="SMART" id="SM00388">
    <property type="entry name" value="HisKA"/>
    <property type="match status" value="1"/>
</dbReference>
<dbReference type="Pfam" id="PF00672">
    <property type="entry name" value="HAMP"/>
    <property type="match status" value="1"/>
</dbReference>
<feature type="domain" description="Histidine kinase" evidence="16">
    <location>
        <begin position="256"/>
        <end position="452"/>
    </location>
</feature>
<keyword evidence="12 15" id="KW-1133">Transmembrane helix</keyword>
<dbReference type="PANTHER" id="PTHR44936">
    <property type="entry name" value="SENSOR PROTEIN CREC"/>
    <property type="match status" value="1"/>
</dbReference>
<keyword evidence="10" id="KW-0418">Kinase</keyword>
<dbReference type="EMBL" id="VCMV01000020">
    <property type="protein sequence ID" value="KAB0266578.1"/>
    <property type="molecule type" value="Genomic_DNA"/>
</dbReference>
<dbReference type="PROSITE" id="PS50885">
    <property type="entry name" value="HAMP"/>
    <property type="match status" value="1"/>
</dbReference>
<dbReference type="Pfam" id="PF02518">
    <property type="entry name" value="HATPase_c"/>
    <property type="match status" value="1"/>
</dbReference>
<dbReference type="SUPFAM" id="SSF47384">
    <property type="entry name" value="Homodimeric domain of signal transducing histidine kinase"/>
    <property type="match status" value="1"/>
</dbReference>
<dbReference type="Gene3D" id="3.30.565.10">
    <property type="entry name" value="Histidine kinase-like ATPase, C-terminal domain"/>
    <property type="match status" value="1"/>
</dbReference>
<keyword evidence="5" id="KW-0997">Cell inner membrane</keyword>
<keyword evidence="9" id="KW-0547">Nucleotide-binding</keyword>
<dbReference type="RefSeq" id="WP_150945130.1">
    <property type="nucleotide sequence ID" value="NZ_VCMV01000020.1"/>
</dbReference>
<evidence type="ECO:0000256" key="7">
    <source>
        <dbReference type="ARBA" id="ARBA00022679"/>
    </source>
</evidence>
<dbReference type="GO" id="GO:0000155">
    <property type="term" value="F:phosphorelay sensor kinase activity"/>
    <property type="evidence" value="ECO:0007669"/>
    <property type="project" value="InterPro"/>
</dbReference>
<evidence type="ECO:0000256" key="13">
    <source>
        <dbReference type="ARBA" id="ARBA00023012"/>
    </source>
</evidence>
<dbReference type="OrthoDB" id="9804645at2"/>
<dbReference type="InterPro" id="IPR036097">
    <property type="entry name" value="HisK_dim/P_sf"/>
</dbReference>